<dbReference type="STRING" id="1798553.A3H70_03625"/>
<dbReference type="InterPro" id="IPR041468">
    <property type="entry name" value="HTH_ParB/Spo0J"/>
</dbReference>
<evidence type="ECO:0000256" key="3">
    <source>
        <dbReference type="ARBA" id="ARBA00023125"/>
    </source>
</evidence>
<comment type="similarity">
    <text evidence="1">Belongs to the ParB family.</text>
</comment>
<dbReference type="Gene3D" id="3.90.1530.30">
    <property type="match status" value="1"/>
</dbReference>
<dbReference type="InterPro" id="IPR036086">
    <property type="entry name" value="ParB/Sulfiredoxin_sf"/>
</dbReference>
<dbReference type="SMART" id="SM00470">
    <property type="entry name" value="ParB"/>
    <property type="match status" value="1"/>
</dbReference>
<dbReference type="Gene3D" id="1.10.10.2830">
    <property type="match status" value="1"/>
</dbReference>
<dbReference type="AlphaFoldDB" id="A0A1G2BP94"/>
<dbReference type="EMBL" id="MHKO01000057">
    <property type="protein sequence ID" value="OGY90953.1"/>
    <property type="molecule type" value="Genomic_DNA"/>
</dbReference>
<dbReference type="InterPro" id="IPR057240">
    <property type="entry name" value="ParB_dimer_C"/>
</dbReference>
<dbReference type="GO" id="GO:0045881">
    <property type="term" value="P:positive regulation of sporulation resulting in formation of a cellular spore"/>
    <property type="evidence" value="ECO:0007669"/>
    <property type="project" value="TreeGrafter"/>
</dbReference>
<dbReference type="CDD" id="cd16393">
    <property type="entry name" value="SPO0J_N"/>
    <property type="match status" value="1"/>
</dbReference>
<dbReference type="PANTHER" id="PTHR33375">
    <property type="entry name" value="CHROMOSOME-PARTITIONING PROTEIN PARB-RELATED"/>
    <property type="match status" value="1"/>
</dbReference>
<dbReference type="SUPFAM" id="SSF110849">
    <property type="entry name" value="ParB/Sulfiredoxin"/>
    <property type="match status" value="1"/>
</dbReference>
<keyword evidence="2" id="KW-0159">Chromosome partition</keyword>
<dbReference type="Proteomes" id="UP000178109">
    <property type="component" value="Unassembled WGS sequence"/>
</dbReference>
<dbReference type="FunFam" id="1.10.10.2830:FF:000001">
    <property type="entry name" value="Chromosome partitioning protein ParB"/>
    <property type="match status" value="1"/>
</dbReference>
<evidence type="ECO:0000313" key="6">
    <source>
        <dbReference type="Proteomes" id="UP000178109"/>
    </source>
</evidence>
<evidence type="ECO:0000256" key="2">
    <source>
        <dbReference type="ARBA" id="ARBA00022829"/>
    </source>
</evidence>
<evidence type="ECO:0000259" key="4">
    <source>
        <dbReference type="SMART" id="SM00470"/>
    </source>
</evidence>
<dbReference type="SUPFAM" id="SSF109709">
    <property type="entry name" value="KorB DNA-binding domain-like"/>
    <property type="match status" value="1"/>
</dbReference>
<evidence type="ECO:0000313" key="5">
    <source>
        <dbReference type="EMBL" id="OGY90953.1"/>
    </source>
</evidence>
<gene>
    <name evidence="5" type="ORF">A3H70_03625</name>
</gene>
<dbReference type="Pfam" id="PF17762">
    <property type="entry name" value="HTH_ParB"/>
    <property type="match status" value="1"/>
</dbReference>
<feature type="domain" description="ParB-like N-terminal" evidence="4">
    <location>
        <begin position="28"/>
        <end position="117"/>
    </location>
</feature>
<reference evidence="5 6" key="1">
    <citation type="journal article" date="2016" name="Nat. Commun.">
        <title>Thousands of microbial genomes shed light on interconnected biogeochemical processes in an aquifer system.</title>
        <authorList>
            <person name="Anantharaman K."/>
            <person name="Brown C.T."/>
            <person name="Hug L.A."/>
            <person name="Sharon I."/>
            <person name="Castelle C.J."/>
            <person name="Probst A.J."/>
            <person name="Thomas B.C."/>
            <person name="Singh A."/>
            <person name="Wilkins M.J."/>
            <person name="Karaoz U."/>
            <person name="Brodie E.L."/>
            <person name="Williams K.H."/>
            <person name="Hubbard S.S."/>
            <person name="Banfield J.F."/>
        </authorList>
    </citation>
    <scope>NUCLEOTIDE SEQUENCE [LARGE SCALE GENOMIC DNA]</scope>
</reference>
<dbReference type="InterPro" id="IPR050336">
    <property type="entry name" value="Chromosome_partition/occlusion"/>
</dbReference>
<organism evidence="5 6">
    <name type="scientific">Candidatus Komeilibacteria bacterium RIFCSPLOWO2_02_FULL_48_11</name>
    <dbReference type="NCBI Taxonomy" id="1798553"/>
    <lineage>
        <taxon>Bacteria</taxon>
        <taxon>Candidatus Komeiliibacteriota</taxon>
    </lineage>
</organism>
<sequence>MPSKSSFFSANAFGSRTIDDQAGPGSIYEAPVESIVSNKYQPRQYFSEKPLQELAASIKEHGILQPLVVVKAGAGYELIAGERRLRASKIAGLSTVPVIIREASELQKLELALIENIQRSDLNPIESAEAYQKLNDEFGLTHDEIAKKMGKSRPMISNAIRLLGLPPEMQQALAEGHITEGHAKVLLEIHDNDKRLALFRRVLQDKLTISDTAQEVKRVEVNRHTRKISRDPNLEAHEERLREALGTKVTIRRRGKNGGEIVIEYYGEEEFGELIEKLTS</sequence>
<dbReference type="NCBIfam" id="TIGR00180">
    <property type="entry name" value="parB_part"/>
    <property type="match status" value="1"/>
</dbReference>
<accession>A0A1G2BP94</accession>
<dbReference type="GO" id="GO:0005694">
    <property type="term" value="C:chromosome"/>
    <property type="evidence" value="ECO:0007669"/>
    <property type="project" value="TreeGrafter"/>
</dbReference>
<dbReference type="FunFam" id="3.90.1530.30:FF:000001">
    <property type="entry name" value="Chromosome partitioning protein ParB"/>
    <property type="match status" value="1"/>
</dbReference>
<evidence type="ECO:0000256" key="1">
    <source>
        <dbReference type="ARBA" id="ARBA00006295"/>
    </source>
</evidence>
<dbReference type="InterPro" id="IPR003115">
    <property type="entry name" value="ParB_N"/>
</dbReference>
<dbReference type="PANTHER" id="PTHR33375:SF1">
    <property type="entry name" value="CHROMOSOME-PARTITIONING PROTEIN PARB-RELATED"/>
    <property type="match status" value="1"/>
</dbReference>
<keyword evidence="3" id="KW-0238">DNA-binding</keyword>
<dbReference type="Pfam" id="PF23552">
    <property type="entry name" value="ParB_C"/>
    <property type="match status" value="1"/>
</dbReference>
<comment type="caution">
    <text evidence="5">The sequence shown here is derived from an EMBL/GenBank/DDBJ whole genome shotgun (WGS) entry which is preliminary data.</text>
</comment>
<protein>
    <recommendedName>
        <fullName evidence="4">ParB-like N-terminal domain-containing protein</fullName>
    </recommendedName>
</protein>
<dbReference type="GO" id="GO:0003677">
    <property type="term" value="F:DNA binding"/>
    <property type="evidence" value="ECO:0007669"/>
    <property type="project" value="UniProtKB-KW"/>
</dbReference>
<dbReference type="Pfam" id="PF02195">
    <property type="entry name" value="ParB_N"/>
    <property type="match status" value="1"/>
</dbReference>
<name>A0A1G2BP94_9BACT</name>
<proteinExistence type="inferred from homology"/>
<dbReference type="InterPro" id="IPR004437">
    <property type="entry name" value="ParB/RepB/Spo0J"/>
</dbReference>
<dbReference type="GO" id="GO:0007059">
    <property type="term" value="P:chromosome segregation"/>
    <property type="evidence" value="ECO:0007669"/>
    <property type="project" value="UniProtKB-KW"/>
</dbReference>